<dbReference type="EMBL" id="CAADEZ010000025">
    <property type="protein sequence ID" value="VFJ45507.1"/>
    <property type="molecule type" value="Genomic_DNA"/>
</dbReference>
<name>A0A450S1G8_9GAMM</name>
<evidence type="ECO:0000313" key="3">
    <source>
        <dbReference type="EMBL" id="VFK06714.1"/>
    </source>
</evidence>
<evidence type="ECO:0000313" key="2">
    <source>
        <dbReference type="EMBL" id="VFJ45507.1"/>
    </source>
</evidence>
<protein>
    <submittedName>
        <fullName evidence="2">Uncharacterized protein</fullName>
    </submittedName>
</protein>
<sequence length="83" mass="9841">MDYLYHEVTLLSSISNQKHPISGRKYNGEERYYSMANRKYFMSDWKYYEAERHWPMVGTIWGVSALIRGQLSIKDSATAIIMR</sequence>
<proteinExistence type="predicted"/>
<accession>A0A450S1G8</accession>
<dbReference type="EMBL" id="CAADFL010000023">
    <property type="protein sequence ID" value="VFK06714.1"/>
    <property type="molecule type" value="Genomic_DNA"/>
</dbReference>
<dbReference type="EMBL" id="CAADFA010000020">
    <property type="protein sequence ID" value="VFJ45031.1"/>
    <property type="molecule type" value="Genomic_DNA"/>
</dbReference>
<organism evidence="2">
    <name type="scientific">Candidatus Kentrum sp. FM</name>
    <dbReference type="NCBI Taxonomy" id="2126340"/>
    <lineage>
        <taxon>Bacteria</taxon>
        <taxon>Pseudomonadati</taxon>
        <taxon>Pseudomonadota</taxon>
        <taxon>Gammaproteobacteria</taxon>
        <taxon>Candidatus Kentrum</taxon>
    </lineage>
</organism>
<gene>
    <name evidence="2" type="ORF">BECKFM1743A_GA0114220_100258</name>
    <name evidence="3" type="ORF">BECKFM1743B_GA0114221_100238</name>
    <name evidence="1" type="ORF">BECKFM1743C_GA0114222_100208</name>
</gene>
<reference evidence="2" key="1">
    <citation type="submission" date="2019-02" db="EMBL/GenBank/DDBJ databases">
        <authorList>
            <person name="Gruber-Vodicka R. H."/>
            <person name="Seah K. B. B."/>
        </authorList>
    </citation>
    <scope>NUCLEOTIDE SEQUENCE</scope>
    <source>
        <strain evidence="2">BECK_BZ163</strain>
        <strain evidence="3">BECK_BZ164</strain>
        <strain evidence="1">BECK_BZ165</strain>
    </source>
</reference>
<dbReference type="AlphaFoldDB" id="A0A450S1G8"/>
<evidence type="ECO:0000313" key="1">
    <source>
        <dbReference type="EMBL" id="VFJ45031.1"/>
    </source>
</evidence>